<proteinExistence type="predicted"/>
<organism evidence="2 3">
    <name type="scientific">Stylosanthes scabra</name>
    <dbReference type="NCBI Taxonomy" id="79078"/>
    <lineage>
        <taxon>Eukaryota</taxon>
        <taxon>Viridiplantae</taxon>
        <taxon>Streptophyta</taxon>
        <taxon>Embryophyta</taxon>
        <taxon>Tracheophyta</taxon>
        <taxon>Spermatophyta</taxon>
        <taxon>Magnoliopsida</taxon>
        <taxon>eudicotyledons</taxon>
        <taxon>Gunneridae</taxon>
        <taxon>Pentapetalae</taxon>
        <taxon>rosids</taxon>
        <taxon>fabids</taxon>
        <taxon>Fabales</taxon>
        <taxon>Fabaceae</taxon>
        <taxon>Papilionoideae</taxon>
        <taxon>50 kb inversion clade</taxon>
        <taxon>dalbergioids sensu lato</taxon>
        <taxon>Dalbergieae</taxon>
        <taxon>Pterocarpus clade</taxon>
        <taxon>Stylosanthes</taxon>
    </lineage>
</organism>
<protein>
    <recommendedName>
        <fullName evidence="1">Ribonuclease H1 N-terminal domain-containing protein</fullName>
    </recommendedName>
</protein>
<evidence type="ECO:0000313" key="2">
    <source>
        <dbReference type="EMBL" id="MED6195586.1"/>
    </source>
</evidence>
<dbReference type="Pfam" id="PF01693">
    <property type="entry name" value="Cauli_VI"/>
    <property type="match status" value="1"/>
</dbReference>
<evidence type="ECO:0000259" key="1">
    <source>
        <dbReference type="Pfam" id="PF01693"/>
    </source>
</evidence>
<dbReference type="InterPro" id="IPR009027">
    <property type="entry name" value="Ribosomal_bL9/RNase_H1_N"/>
</dbReference>
<dbReference type="Proteomes" id="UP001341840">
    <property type="component" value="Unassembled WGS sequence"/>
</dbReference>
<gene>
    <name evidence="2" type="ORF">PIB30_039281</name>
</gene>
<dbReference type="InterPro" id="IPR011320">
    <property type="entry name" value="RNase_H1_N"/>
</dbReference>
<sequence>MEGKYSHYAVRVDKVPGIYTSWEEAEEQVSGYSFAKFKGFKNLAEAVAYMQQGKDRKQKGPLRNVETLTPQMRKLGVGLSQAGLTQIGASGSGPSMPVGSAESEYVPETRLGGFLIVEEMELYLVRACMKLSMGCPILDGRAFYDQYGAKMFCFTGAFRCEEKGVYFEVEGCVCADQIRAREDAAYKLLDRLLTHTGHTILDFNYRRLCASQQQVEELRVVQDNEAEDRQTQIWAETPRYTWEMNSNIQEAYFDHFNQDLSSLKSIHQSRTHLEDSREY</sequence>
<feature type="domain" description="Ribonuclease H1 N-terminal" evidence="1">
    <location>
        <begin position="8"/>
        <end position="49"/>
    </location>
</feature>
<comment type="caution">
    <text evidence="2">The sequence shown here is derived from an EMBL/GenBank/DDBJ whole genome shotgun (WGS) entry which is preliminary data.</text>
</comment>
<reference evidence="2 3" key="1">
    <citation type="journal article" date="2023" name="Plants (Basel)">
        <title>Bridging the Gap: Combining Genomics and Transcriptomics Approaches to Understand Stylosanthes scabra, an Orphan Legume from the Brazilian Caatinga.</title>
        <authorList>
            <person name="Ferreira-Neto J.R.C."/>
            <person name="da Silva M.D."/>
            <person name="Binneck E."/>
            <person name="de Melo N.F."/>
            <person name="da Silva R.H."/>
            <person name="de Melo A.L.T.M."/>
            <person name="Pandolfi V."/>
            <person name="Bustamante F.O."/>
            <person name="Brasileiro-Vidal A.C."/>
            <person name="Benko-Iseppon A.M."/>
        </authorList>
    </citation>
    <scope>NUCLEOTIDE SEQUENCE [LARGE SCALE GENOMIC DNA]</scope>
    <source>
        <tissue evidence="2">Leaves</tissue>
    </source>
</reference>
<evidence type="ECO:0000313" key="3">
    <source>
        <dbReference type="Proteomes" id="UP001341840"/>
    </source>
</evidence>
<name>A0ABU6XBX0_9FABA</name>
<keyword evidence="3" id="KW-1185">Reference proteome</keyword>
<dbReference type="Gene3D" id="3.40.970.10">
    <property type="entry name" value="Ribonuclease H1, N-terminal domain"/>
    <property type="match status" value="1"/>
</dbReference>
<dbReference type="EMBL" id="JASCZI010211655">
    <property type="protein sequence ID" value="MED6195586.1"/>
    <property type="molecule type" value="Genomic_DNA"/>
</dbReference>
<dbReference type="SUPFAM" id="SSF55658">
    <property type="entry name" value="L9 N-domain-like"/>
    <property type="match status" value="1"/>
</dbReference>
<dbReference type="InterPro" id="IPR037056">
    <property type="entry name" value="RNase_H1_N_sf"/>
</dbReference>
<accession>A0ABU6XBX0</accession>